<reference evidence="2 3" key="1">
    <citation type="journal article" date="2018" name="Mol. Biol. Evol.">
        <title>Analysis of the draft genome of the red seaweed Gracilariopsis chorda provides insights into genome size evolution in Rhodophyta.</title>
        <authorList>
            <person name="Lee J."/>
            <person name="Yang E.C."/>
            <person name="Graf L."/>
            <person name="Yang J.H."/>
            <person name="Qiu H."/>
            <person name="Zel Zion U."/>
            <person name="Chan C.X."/>
            <person name="Stephens T.G."/>
            <person name="Weber A.P.M."/>
            <person name="Boo G.H."/>
            <person name="Boo S.M."/>
            <person name="Kim K.M."/>
            <person name="Shin Y."/>
            <person name="Jung M."/>
            <person name="Lee S.J."/>
            <person name="Yim H.S."/>
            <person name="Lee J.H."/>
            <person name="Bhattacharya D."/>
            <person name="Yoon H.S."/>
        </authorList>
    </citation>
    <scope>NUCLEOTIDE SEQUENCE [LARGE SCALE GENOMIC DNA]</scope>
    <source>
        <strain evidence="2 3">SKKU-2015</strain>
        <tissue evidence="2">Whole body</tissue>
    </source>
</reference>
<protein>
    <submittedName>
        <fullName evidence="2">Uncharacterized protein</fullName>
    </submittedName>
</protein>
<accession>A0A2V3IUL8</accession>
<keyword evidence="1" id="KW-0472">Membrane</keyword>
<evidence type="ECO:0000313" key="2">
    <source>
        <dbReference type="EMBL" id="PXF45417.1"/>
    </source>
</evidence>
<keyword evidence="3" id="KW-1185">Reference proteome</keyword>
<organism evidence="2 3">
    <name type="scientific">Gracilariopsis chorda</name>
    <dbReference type="NCBI Taxonomy" id="448386"/>
    <lineage>
        <taxon>Eukaryota</taxon>
        <taxon>Rhodophyta</taxon>
        <taxon>Florideophyceae</taxon>
        <taxon>Rhodymeniophycidae</taxon>
        <taxon>Gracilariales</taxon>
        <taxon>Gracilariaceae</taxon>
        <taxon>Gracilariopsis</taxon>
    </lineage>
</organism>
<evidence type="ECO:0000256" key="1">
    <source>
        <dbReference type="SAM" id="Phobius"/>
    </source>
</evidence>
<sequence>MTEIQLGIDPSILNVIKYGVVALILTPLFEILADSLVSAKSTYDVLSGHTIEFSHSQLGIFSLHGTYWGRSRNRFMLIALGFAVIATELLFEFSFSSTTVDLEEVRQVWKQPSHAQRYIPAAGRERIELYREPTEFPGAVALRCTRGPRTMLRYRSNHTDGNERYQGGLEFRLNGNYTIRMPYRARSDDEVLCSATQKTAKATFIVPRVVRTRTASQVEGVSLEVPTSGYKYIKSIVQDNPPPVIDLFLYTDTEVGEVRSGDNGTCAGSWCLIRDRDRSFVLVFWTFESIVVVIKASGNALEGLTERGRQVRLILTIIYENLFTGIGFNELSPSLRVAEKNDMETLARWMIVAANEEGVGGLKAATVNRTVVGGSRQMATATGYLPASVSGLALIGSLLMVSCLLVRVMIARMGDKQQPFAVRFWRQWRLQTTKQYMRAKMLEDLQHYGFCESVTLQNIGFRLDTHGGPEATLRLIPIDLAHNSVELSFTTENQN</sequence>
<keyword evidence="1" id="KW-1133">Transmembrane helix</keyword>
<dbReference type="AlphaFoldDB" id="A0A2V3IUL8"/>
<comment type="caution">
    <text evidence="2">The sequence shown here is derived from an EMBL/GenBank/DDBJ whole genome shotgun (WGS) entry which is preliminary data.</text>
</comment>
<dbReference type="Proteomes" id="UP000247409">
    <property type="component" value="Unassembled WGS sequence"/>
</dbReference>
<proteinExistence type="predicted"/>
<name>A0A2V3IUL8_9FLOR</name>
<gene>
    <name evidence="2" type="ORF">BWQ96_04832</name>
</gene>
<evidence type="ECO:0000313" key="3">
    <source>
        <dbReference type="Proteomes" id="UP000247409"/>
    </source>
</evidence>
<keyword evidence="1" id="KW-0812">Transmembrane</keyword>
<feature type="transmembrane region" description="Helical" evidence="1">
    <location>
        <begin position="384"/>
        <end position="406"/>
    </location>
</feature>
<dbReference type="EMBL" id="NBIV01000061">
    <property type="protein sequence ID" value="PXF45417.1"/>
    <property type="molecule type" value="Genomic_DNA"/>
</dbReference>